<gene>
    <name evidence="1" type="ORF">P153DRAFT_376802</name>
</gene>
<dbReference type="Gene3D" id="3.40.50.1820">
    <property type="entry name" value="alpha/beta hydrolase"/>
    <property type="match status" value="1"/>
</dbReference>
<dbReference type="RefSeq" id="XP_033522245.1">
    <property type="nucleotide sequence ID" value="XM_033669697.1"/>
</dbReference>
<dbReference type="SUPFAM" id="SSF53474">
    <property type="entry name" value="alpha/beta-Hydrolases"/>
    <property type="match status" value="1"/>
</dbReference>
<name>A0A6A6A8H7_9PLEO</name>
<organism evidence="1 2">
    <name type="scientific">Dothidotthia symphoricarpi CBS 119687</name>
    <dbReference type="NCBI Taxonomy" id="1392245"/>
    <lineage>
        <taxon>Eukaryota</taxon>
        <taxon>Fungi</taxon>
        <taxon>Dikarya</taxon>
        <taxon>Ascomycota</taxon>
        <taxon>Pezizomycotina</taxon>
        <taxon>Dothideomycetes</taxon>
        <taxon>Pleosporomycetidae</taxon>
        <taxon>Pleosporales</taxon>
        <taxon>Dothidotthiaceae</taxon>
        <taxon>Dothidotthia</taxon>
    </lineage>
</organism>
<accession>A0A6A6A8H7</accession>
<dbReference type="OrthoDB" id="426718at2759"/>
<evidence type="ECO:0000313" key="2">
    <source>
        <dbReference type="Proteomes" id="UP000799771"/>
    </source>
</evidence>
<proteinExistence type="predicted"/>
<dbReference type="AlphaFoldDB" id="A0A6A6A8H7"/>
<dbReference type="Proteomes" id="UP000799771">
    <property type="component" value="Unassembled WGS sequence"/>
</dbReference>
<dbReference type="EMBL" id="ML977509">
    <property type="protein sequence ID" value="KAF2127856.1"/>
    <property type="molecule type" value="Genomic_DNA"/>
</dbReference>
<dbReference type="GeneID" id="54410129"/>
<keyword evidence="2" id="KW-1185">Reference proteome</keyword>
<evidence type="ECO:0008006" key="3">
    <source>
        <dbReference type="Google" id="ProtNLM"/>
    </source>
</evidence>
<sequence>MDLETLRQGTADWGDISEAAAVIWRASTCPHLDYFRTTLQNHLSDAKLTAIDLHTAIDNTRRAVVVCSREKITIAFQGSQPYELFKNTWIDGKGPKLWDLPFPSPKQITVAGFSMGGGISILAFTDILEHIRTTCGSASPSPQPWAVDSNLGSLFQHFTFAAVAAGDQGYYTVLNNLYERYKIRAWDFLNHRDMTVHTHHFALRSWRGHRYILPEAVVGQYSAEFGHQGHFILGYLKAAEWMAVNGTDQVKSAYSY</sequence>
<reference evidence="1" key="1">
    <citation type="journal article" date="2020" name="Stud. Mycol.">
        <title>101 Dothideomycetes genomes: a test case for predicting lifestyles and emergence of pathogens.</title>
        <authorList>
            <person name="Haridas S."/>
            <person name="Albert R."/>
            <person name="Binder M."/>
            <person name="Bloem J."/>
            <person name="Labutti K."/>
            <person name="Salamov A."/>
            <person name="Andreopoulos B."/>
            <person name="Baker S."/>
            <person name="Barry K."/>
            <person name="Bills G."/>
            <person name="Bluhm B."/>
            <person name="Cannon C."/>
            <person name="Castanera R."/>
            <person name="Culley D."/>
            <person name="Daum C."/>
            <person name="Ezra D."/>
            <person name="Gonzalez J."/>
            <person name="Henrissat B."/>
            <person name="Kuo A."/>
            <person name="Liang C."/>
            <person name="Lipzen A."/>
            <person name="Lutzoni F."/>
            <person name="Magnuson J."/>
            <person name="Mondo S."/>
            <person name="Nolan M."/>
            <person name="Ohm R."/>
            <person name="Pangilinan J."/>
            <person name="Park H.-J."/>
            <person name="Ramirez L."/>
            <person name="Alfaro M."/>
            <person name="Sun H."/>
            <person name="Tritt A."/>
            <person name="Yoshinaga Y."/>
            <person name="Zwiers L.-H."/>
            <person name="Turgeon B."/>
            <person name="Goodwin S."/>
            <person name="Spatafora J."/>
            <person name="Crous P."/>
            <person name="Grigoriev I."/>
        </authorList>
    </citation>
    <scope>NUCLEOTIDE SEQUENCE</scope>
    <source>
        <strain evidence="1">CBS 119687</strain>
    </source>
</reference>
<evidence type="ECO:0000313" key="1">
    <source>
        <dbReference type="EMBL" id="KAF2127856.1"/>
    </source>
</evidence>
<protein>
    <recommendedName>
        <fullName evidence="3">Fungal lipase-like domain-containing protein</fullName>
    </recommendedName>
</protein>
<dbReference type="InterPro" id="IPR029058">
    <property type="entry name" value="AB_hydrolase_fold"/>
</dbReference>